<dbReference type="InterPro" id="IPR050678">
    <property type="entry name" value="DNA_Partitioning_ATPase"/>
</dbReference>
<protein>
    <recommendedName>
        <fullName evidence="1">CobQ/CobB/MinD/ParA nucleotide binding domain-containing protein</fullName>
    </recommendedName>
</protein>
<dbReference type="InterPro" id="IPR027417">
    <property type="entry name" value="P-loop_NTPase"/>
</dbReference>
<dbReference type="SUPFAM" id="SSF52540">
    <property type="entry name" value="P-loop containing nucleoside triphosphate hydrolases"/>
    <property type="match status" value="1"/>
</dbReference>
<organism evidence="2 3">
    <name type="scientific">Providencia rustigianii DSM 4541</name>
    <dbReference type="NCBI Taxonomy" id="500637"/>
    <lineage>
        <taxon>Bacteria</taxon>
        <taxon>Pseudomonadati</taxon>
        <taxon>Pseudomonadota</taxon>
        <taxon>Gammaproteobacteria</taxon>
        <taxon>Enterobacterales</taxon>
        <taxon>Morganellaceae</taxon>
        <taxon>Providencia</taxon>
    </lineage>
</organism>
<dbReference type="CDD" id="cd02042">
    <property type="entry name" value="ParAB_family"/>
    <property type="match status" value="1"/>
</dbReference>
<dbReference type="PANTHER" id="PTHR13696">
    <property type="entry name" value="P-LOOP CONTAINING NUCLEOSIDE TRIPHOSPHATE HYDROLASE"/>
    <property type="match status" value="1"/>
</dbReference>
<evidence type="ECO:0000259" key="1">
    <source>
        <dbReference type="Pfam" id="PF01656"/>
    </source>
</evidence>
<reference evidence="2" key="1">
    <citation type="submission" date="2009-12" db="EMBL/GenBank/DDBJ databases">
        <authorList>
            <person name="Weinstock G."/>
            <person name="Sodergren E."/>
            <person name="Clifton S."/>
            <person name="Fulton L."/>
            <person name="Fulton B."/>
            <person name="Courtney L."/>
            <person name="Fronick C."/>
            <person name="Harrison M."/>
            <person name="Strong C."/>
            <person name="Farmer C."/>
            <person name="Delahaunty K."/>
            <person name="Markovic C."/>
            <person name="Hall O."/>
            <person name="Minx P."/>
            <person name="Tomlinson C."/>
            <person name="Mitreva M."/>
            <person name="Nelson J."/>
            <person name="Hou S."/>
            <person name="Wollam A."/>
            <person name="Pepin K.H."/>
            <person name="Johnson M."/>
            <person name="Bhonagiri V."/>
            <person name="Nash W.E."/>
            <person name="Warren W."/>
            <person name="Chinwalla A."/>
            <person name="Mardis E.R."/>
            <person name="Wilson R.K."/>
        </authorList>
    </citation>
    <scope>NUCLEOTIDE SEQUENCE [LARGE SCALE GENOMIC DNA]</scope>
    <source>
        <strain evidence="2">DSM 4541</strain>
    </source>
</reference>
<dbReference type="InterPro" id="IPR002586">
    <property type="entry name" value="CobQ/CobB/MinD/ParA_Nub-bd_dom"/>
</dbReference>
<name>D1P823_9GAMM</name>
<evidence type="ECO:0000313" key="3">
    <source>
        <dbReference type="Proteomes" id="UP000005512"/>
    </source>
</evidence>
<comment type="caution">
    <text evidence="2">The sequence shown here is derived from an EMBL/GenBank/DDBJ whole genome shotgun (WGS) entry which is preliminary data.</text>
</comment>
<dbReference type="Proteomes" id="UP000005512">
    <property type="component" value="Unassembled WGS sequence"/>
</dbReference>
<keyword evidence="3" id="KW-1185">Reference proteome</keyword>
<accession>D1P823</accession>
<dbReference type="HOGENOM" id="CLU_037612_5_4_6"/>
<proteinExistence type="predicted"/>
<dbReference type="PIRSF" id="PIRSF009320">
    <property type="entry name" value="Nuc_binding_HP_1000"/>
    <property type="match status" value="1"/>
</dbReference>
<gene>
    <name evidence="2" type="ORF">PROVRUST_08404</name>
</gene>
<evidence type="ECO:0000313" key="2">
    <source>
        <dbReference type="EMBL" id="EFB70466.1"/>
    </source>
</evidence>
<dbReference type="RefSeq" id="WP_006816373.1">
    <property type="nucleotide sequence ID" value="NZ_GG703824.1"/>
</dbReference>
<dbReference type="STRING" id="500637.PROVRUST_08404"/>
<dbReference type="Gene3D" id="3.40.50.300">
    <property type="entry name" value="P-loop containing nucleotide triphosphate hydrolases"/>
    <property type="match status" value="1"/>
</dbReference>
<sequence length="232" mass="25669">MPVFTTTIQRKYEVFMILVFASDKGGVGKTTTAINMAVMLKKKNKSVIMLKADRNRDLFVWSDIRAQAGFSAIPIHEAYGNISEDIKRLEELCDVIIVDCAGHDSSEFRSALIVADVLLTLVKPSSSLEKNTLTNVTKTVRTAQKQHGNADLKAHVLMTRIKSHKQQDAVSLENELKSDEIWLQPLKNRISELDIFENAVNAGVGVHEVERASSLGVAKAQIELIAQEIGII</sequence>
<feature type="domain" description="CobQ/CobB/MinD/ParA nucleotide binding" evidence="1">
    <location>
        <begin position="19"/>
        <end position="177"/>
    </location>
</feature>
<dbReference type="AlphaFoldDB" id="D1P823"/>
<dbReference type="EMBL" id="ABXV02000074">
    <property type="protein sequence ID" value="EFB70466.1"/>
    <property type="molecule type" value="Genomic_DNA"/>
</dbReference>
<dbReference type="Pfam" id="PF01656">
    <property type="entry name" value="CbiA"/>
    <property type="match status" value="1"/>
</dbReference>
<dbReference type="PANTHER" id="PTHR13696:SF96">
    <property type="entry name" value="COBQ_COBB_MIND_PARA NUCLEOTIDE BINDING DOMAIN-CONTAINING PROTEIN"/>
    <property type="match status" value="1"/>
</dbReference>
<dbReference type="eggNOG" id="COG1192">
    <property type="taxonomic scope" value="Bacteria"/>
</dbReference>